<evidence type="ECO:0000313" key="3">
    <source>
        <dbReference type="Proteomes" id="UP000001861"/>
    </source>
</evidence>
<dbReference type="RefSeq" id="XP_002910391.1">
    <property type="nucleotide sequence ID" value="XM_002910345.1"/>
</dbReference>
<sequence length="237" mass="24272">MSGRSSTGPDTPTPGPPYTHSHSNSTTTVTAPTPPPHTTQFVPQQPQPAYNRSPLILAQMAAAQSRLAASGNTNAANPTPNGNANVHPQSSQYMTAESPDHLSTGQSSTGSVSPNRSAGDSSGSSPTPSSNGYSTSISRSPSPASPSSQPTSPPRGHHHPGHLGHHPSHLGHQQNGKVNVNVGVVGEEDAGVEGFATSFSALTVREEGDGEGHHPHHHMGVVPAKEYLIEGVGDGGR</sequence>
<dbReference type="KEGG" id="cci:CC1G_15298"/>
<dbReference type="Proteomes" id="UP000001861">
    <property type="component" value="Unassembled WGS sequence"/>
</dbReference>
<feature type="compositionally biased region" description="Low complexity" evidence="1">
    <location>
        <begin position="57"/>
        <end position="85"/>
    </location>
</feature>
<feature type="region of interest" description="Disordered" evidence="1">
    <location>
        <begin position="1"/>
        <end position="175"/>
    </location>
</feature>
<dbReference type="InParanoid" id="D6RPX7"/>
<dbReference type="VEuPathDB" id="FungiDB:CC1G_15298"/>
<accession>D6RPX7</accession>
<reference evidence="2 3" key="1">
    <citation type="journal article" date="2010" name="Proc. Natl. Acad. Sci. U.S.A.">
        <title>Insights into evolution of multicellular fungi from the assembled chromosomes of the mushroom Coprinopsis cinerea (Coprinus cinereus).</title>
        <authorList>
            <person name="Stajich J.E."/>
            <person name="Wilke S.K."/>
            <person name="Ahren D."/>
            <person name="Au C.H."/>
            <person name="Birren B.W."/>
            <person name="Borodovsky M."/>
            <person name="Burns C."/>
            <person name="Canback B."/>
            <person name="Casselton L.A."/>
            <person name="Cheng C.K."/>
            <person name="Deng J."/>
            <person name="Dietrich F.S."/>
            <person name="Fargo D.C."/>
            <person name="Farman M.L."/>
            <person name="Gathman A.C."/>
            <person name="Goldberg J."/>
            <person name="Guigo R."/>
            <person name="Hoegger P.J."/>
            <person name="Hooker J.B."/>
            <person name="Huggins A."/>
            <person name="James T.Y."/>
            <person name="Kamada T."/>
            <person name="Kilaru S."/>
            <person name="Kodira C."/>
            <person name="Kues U."/>
            <person name="Kupfer D."/>
            <person name="Kwan H.S."/>
            <person name="Lomsadze A."/>
            <person name="Li W."/>
            <person name="Lilly W.W."/>
            <person name="Ma L.J."/>
            <person name="Mackey A.J."/>
            <person name="Manning G."/>
            <person name="Martin F."/>
            <person name="Muraguchi H."/>
            <person name="Natvig D.O."/>
            <person name="Palmerini H."/>
            <person name="Ramesh M.A."/>
            <person name="Rehmeyer C.J."/>
            <person name="Roe B.A."/>
            <person name="Shenoy N."/>
            <person name="Stanke M."/>
            <person name="Ter-Hovhannisyan V."/>
            <person name="Tunlid A."/>
            <person name="Velagapudi R."/>
            <person name="Vision T.J."/>
            <person name="Zeng Q."/>
            <person name="Zolan M.E."/>
            <person name="Pukkila P.J."/>
        </authorList>
    </citation>
    <scope>NUCLEOTIDE SEQUENCE [LARGE SCALE GENOMIC DNA]</scope>
    <source>
        <strain evidence="3">Okayama-7 / 130 / ATCC MYA-4618 / FGSC 9003</strain>
    </source>
</reference>
<feature type="compositionally biased region" description="Polar residues" evidence="1">
    <location>
        <begin position="40"/>
        <end position="50"/>
    </location>
</feature>
<gene>
    <name evidence="2" type="ORF">CC1G_15298</name>
</gene>
<evidence type="ECO:0000313" key="2">
    <source>
        <dbReference type="EMBL" id="EFI26897.1"/>
    </source>
</evidence>
<feature type="compositionally biased region" description="Low complexity" evidence="1">
    <location>
        <begin position="1"/>
        <end position="10"/>
    </location>
</feature>
<name>D6RPX7_COPC7</name>
<proteinExistence type="predicted"/>
<keyword evidence="3" id="KW-1185">Reference proteome</keyword>
<dbReference type="EMBL" id="AACS02000010">
    <property type="protein sequence ID" value="EFI26897.1"/>
    <property type="molecule type" value="Genomic_DNA"/>
</dbReference>
<protein>
    <submittedName>
        <fullName evidence="2">Uncharacterized protein</fullName>
    </submittedName>
</protein>
<evidence type="ECO:0000256" key="1">
    <source>
        <dbReference type="SAM" id="MobiDB-lite"/>
    </source>
</evidence>
<dbReference type="HOGENOM" id="CLU_1170587_0_0_1"/>
<feature type="compositionally biased region" description="Low complexity" evidence="1">
    <location>
        <begin position="19"/>
        <end position="31"/>
    </location>
</feature>
<feature type="compositionally biased region" description="Low complexity" evidence="1">
    <location>
        <begin position="113"/>
        <end position="150"/>
    </location>
</feature>
<dbReference type="GeneID" id="9379184"/>
<feature type="compositionally biased region" description="Basic residues" evidence="1">
    <location>
        <begin position="155"/>
        <end position="169"/>
    </location>
</feature>
<comment type="caution">
    <text evidence="2">The sequence shown here is derived from an EMBL/GenBank/DDBJ whole genome shotgun (WGS) entry which is preliminary data.</text>
</comment>
<organism evidence="2 3">
    <name type="scientific">Coprinopsis cinerea (strain Okayama-7 / 130 / ATCC MYA-4618 / FGSC 9003)</name>
    <name type="common">Inky cap fungus</name>
    <name type="synonym">Hormographiella aspergillata</name>
    <dbReference type="NCBI Taxonomy" id="240176"/>
    <lineage>
        <taxon>Eukaryota</taxon>
        <taxon>Fungi</taxon>
        <taxon>Dikarya</taxon>
        <taxon>Basidiomycota</taxon>
        <taxon>Agaricomycotina</taxon>
        <taxon>Agaricomycetes</taxon>
        <taxon>Agaricomycetidae</taxon>
        <taxon>Agaricales</taxon>
        <taxon>Agaricineae</taxon>
        <taxon>Psathyrellaceae</taxon>
        <taxon>Coprinopsis</taxon>
    </lineage>
</organism>
<feature type="compositionally biased region" description="Polar residues" evidence="1">
    <location>
        <begin position="86"/>
        <end position="112"/>
    </location>
</feature>
<dbReference type="AlphaFoldDB" id="D6RPX7"/>